<keyword evidence="1" id="KW-0472">Membrane</keyword>
<dbReference type="Proteomes" id="UP000789941">
    <property type="component" value="Unassembled WGS sequence"/>
</dbReference>
<dbReference type="AlphaFoldDB" id="A0A5E4LX43"/>
<evidence type="ECO:0000256" key="1">
    <source>
        <dbReference type="SAM" id="Phobius"/>
    </source>
</evidence>
<comment type="caution">
    <text evidence="2">The sequence shown here is derived from an EMBL/GenBank/DDBJ whole genome shotgun (WGS) entry which is preliminary data.</text>
</comment>
<proteinExistence type="predicted"/>
<evidence type="ECO:0000313" key="3">
    <source>
        <dbReference type="Proteomes" id="UP000789941"/>
    </source>
</evidence>
<protein>
    <submittedName>
        <fullName evidence="2">Uncharacterized protein</fullName>
    </submittedName>
</protein>
<organism evidence="2 3">
    <name type="scientific">Candidatus Bilamarchaeum dharawalense</name>
    <dbReference type="NCBI Taxonomy" id="2885759"/>
    <lineage>
        <taxon>Archaea</taxon>
        <taxon>Candidatus Micrarchaeota</taxon>
        <taxon>Candidatus Micrarchaeia</taxon>
        <taxon>Candidatus Anstonellales</taxon>
        <taxon>Candidatus Bilamarchaeaceae</taxon>
        <taxon>Candidatus Bilamarchaeum</taxon>
    </lineage>
</organism>
<evidence type="ECO:0000313" key="2">
    <source>
        <dbReference type="EMBL" id="VVC04622.1"/>
    </source>
</evidence>
<name>A0A5E4LX43_9ARCH</name>
<sequence length="54" mass="5646">MAKDSVSMPMASAGIIGMSPDMKISGIEFDPKAFVIAVFVVVILVNLATRFTAG</sequence>
<reference evidence="2 3" key="1">
    <citation type="submission" date="2019-08" db="EMBL/GenBank/DDBJ databases">
        <authorList>
            <person name="Vazquez-Campos X."/>
        </authorList>
    </citation>
    <scope>NUCLEOTIDE SEQUENCE [LARGE SCALE GENOMIC DNA]</scope>
    <source>
        <strain evidence="2">LFW-283_2</strain>
    </source>
</reference>
<keyword evidence="1" id="KW-0812">Transmembrane</keyword>
<keyword evidence="1" id="KW-1133">Transmembrane helix</keyword>
<accession>A0A5E4LX43</accession>
<feature type="transmembrane region" description="Helical" evidence="1">
    <location>
        <begin position="33"/>
        <end position="53"/>
    </location>
</feature>
<gene>
    <name evidence="2" type="ORF">LFW2832_01078</name>
</gene>
<dbReference type="EMBL" id="CABMJJ010000009">
    <property type="protein sequence ID" value="VVC04622.1"/>
    <property type="molecule type" value="Genomic_DNA"/>
</dbReference>